<dbReference type="STRING" id="926556.Echvi_1511"/>
<keyword evidence="5" id="KW-0460">Magnesium</keyword>
<evidence type="ECO:0000256" key="4">
    <source>
        <dbReference type="PIRSR" id="PIRSR006806-1"/>
    </source>
</evidence>
<dbReference type="Proteomes" id="UP000010796">
    <property type="component" value="Chromosome"/>
</dbReference>
<organism evidence="6 7">
    <name type="scientific">Echinicola vietnamensis (strain DSM 17526 / LMG 23754 / KMM 6221)</name>
    <dbReference type="NCBI Taxonomy" id="926556"/>
    <lineage>
        <taxon>Bacteria</taxon>
        <taxon>Pseudomonadati</taxon>
        <taxon>Bacteroidota</taxon>
        <taxon>Cytophagia</taxon>
        <taxon>Cytophagales</taxon>
        <taxon>Cyclobacteriaceae</taxon>
        <taxon>Echinicola</taxon>
    </lineage>
</organism>
<reference evidence="7" key="1">
    <citation type="submission" date="2012-02" db="EMBL/GenBank/DDBJ databases">
        <title>The complete genome of Echinicola vietnamensis DSM 17526.</title>
        <authorList>
            <person name="Lucas S."/>
            <person name="Copeland A."/>
            <person name="Lapidus A."/>
            <person name="Glavina del Rio T."/>
            <person name="Dalin E."/>
            <person name="Tice H."/>
            <person name="Bruce D."/>
            <person name="Goodwin L."/>
            <person name="Pitluck S."/>
            <person name="Peters L."/>
            <person name="Ovchinnikova G."/>
            <person name="Teshima H."/>
            <person name="Kyrpides N."/>
            <person name="Mavromatis K."/>
            <person name="Ivanova N."/>
            <person name="Brettin T."/>
            <person name="Detter J.C."/>
            <person name="Han C."/>
            <person name="Larimer F."/>
            <person name="Land M."/>
            <person name="Hauser L."/>
            <person name="Markowitz V."/>
            <person name="Cheng J.-F."/>
            <person name="Hugenholtz P."/>
            <person name="Woyke T."/>
            <person name="Wu D."/>
            <person name="Brambilla E."/>
            <person name="Klenk H.-P."/>
            <person name="Eisen J.A."/>
        </authorList>
    </citation>
    <scope>NUCLEOTIDE SEQUENCE [LARGE SCALE GENOMIC DNA]</scope>
    <source>
        <strain evidence="7">DSM 17526 / LMG 23754 / KMM 6221</strain>
    </source>
</reference>
<dbReference type="EMBL" id="CP003346">
    <property type="protein sequence ID" value="AGA77776.1"/>
    <property type="molecule type" value="Genomic_DNA"/>
</dbReference>
<dbReference type="HOGENOM" id="CLU_066245_0_2_10"/>
<comment type="cofactor">
    <cofactor evidence="5">
        <name>Mg(2+)</name>
        <dbReference type="ChEBI" id="CHEBI:18420"/>
    </cofactor>
</comment>
<proteinExistence type="inferred from homology"/>
<feature type="binding site" evidence="4">
    <location>
        <position position="67"/>
    </location>
    <ligand>
        <name>substrate</name>
    </ligand>
</feature>
<evidence type="ECO:0000256" key="3">
    <source>
        <dbReference type="ARBA" id="ARBA00022840"/>
    </source>
</evidence>
<evidence type="ECO:0000313" key="6">
    <source>
        <dbReference type="EMBL" id="AGA77776.1"/>
    </source>
</evidence>
<dbReference type="InterPro" id="IPR024185">
    <property type="entry name" value="FTHF_cligase-like_sf"/>
</dbReference>
<evidence type="ECO:0000313" key="7">
    <source>
        <dbReference type="Proteomes" id="UP000010796"/>
    </source>
</evidence>
<dbReference type="AlphaFoldDB" id="L0FYD5"/>
<dbReference type="KEGG" id="evi:Echvi_1511"/>
<evidence type="ECO:0000256" key="1">
    <source>
        <dbReference type="ARBA" id="ARBA00010638"/>
    </source>
</evidence>
<dbReference type="GO" id="GO:0046872">
    <property type="term" value="F:metal ion binding"/>
    <property type="evidence" value="ECO:0007669"/>
    <property type="project" value="UniProtKB-KW"/>
</dbReference>
<dbReference type="PIRSF" id="PIRSF006806">
    <property type="entry name" value="FTHF_cligase"/>
    <property type="match status" value="1"/>
</dbReference>
<dbReference type="EC" id="6.3.3.2" evidence="5"/>
<dbReference type="PATRIC" id="fig|926556.3.peg.1602"/>
<dbReference type="GO" id="GO:0030272">
    <property type="term" value="F:5-formyltetrahydrofolate cyclo-ligase activity"/>
    <property type="evidence" value="ECO:0007669"/>
    <property type="project" value="UniProtKB-EC"/>
</dbReference>
<evidence type="ECO:0000256" key="2">
    <source>
        <dbReference type="ARBA" id="ARBA00022741"/>
    </source>
</evidence>
<comment type="similarity">
    <text evidence="1 5">Belongs to the 5-formyltetrahydrofolate cyclo-ligase family.</text>
</comment>
<dbReference type="SUPFAM" id="SSF100950">
    <property type="entry name" value="NagB/RpiA/CoA transferase-like"/>
    <property type="match status" value="1"/>
</dbReference>
<dbReference type="PANTHER" id="PTHR23407">
    <property type="entry name" value="ATPASE INHIBITOR/5-FORMYLTETRAHYDROFOLATE CYCLO-LIGASE"/>
    <property type="match status" value="1"/>
</dbReference>
<dbReference type="PANTHER" id="PTHR23407:SF1">
    <property type="entry name" value="5-FORMYLTETRAHYDROFOLATE CYCLO-LIGASE"/>
    <property type="match status" value="1"/>
</dbReference>
<dbReference type="GO" id="GO:0005524">
    <property type="term" value="F:ATP binding"/>
    <property type="evidence" value="ECO:0007669"/>
    <property type="project" value="UniProtKB-KW"/>
</dbReference>
<feature type="binding site" evidence="4">
    <location>
        <position position="74"/>
    </location>
    <ligand>
        <name>substrate</name>
    </ligand>
</feature>
<comment type="catalytic activity">
    <reaction evidence="5">
        <text>(6S)-5-formyl-5,6,7,8-tetrahydrofolate + ATP = (6R)-5,10-methenyltetrahydrofolate + ADP + phosphate</text>
        <dbReference type="Rhea" id="RHEA:10488"/>
        <dbReference type="ChEBI" id="CHEBI:30616"/>
        <dbReference type="ChEBI" id="CHEBI:43474"/>
        <dbReference type="ChEBI" id="CHEBI:57455"/>
        <dbReference type="ChEBI" id="CHEBI:57457"/>
        <dbReference type="ChEBI" id="CHEBI:456216"/>
        <dbReference type="EC" id="6.3.3.2"/>
    </reaction>
</comment>
<dbReference type="InterPro" id="IPR037171">
    <property type="entry name" value="NagB/RpiA_transferase-like"/>
</dbReference>
<name>L0FYD5_ECHVK</name>
<dbReference type="GO" id="GO:0009396">
    <property type="term" value="P:folic acid-containing compound biosynthetic process"/>
    <property type="evidence" value="ECO:0007669"/>
    <property type="project" value="TreeGrafter"/>
</dbReference>
<protein>
    <recommendedName>
        <fullName evidence="5">5-formyltetrahydrofolate cyclo-ligase</fullName>
        <ecNumber evidence="5">6.3.3.2</ecNumber>
    </recommendedName>
</protein>
<evidence type="ECO:0000256" key="5">
    <source>
        <dbReference type="RuleBase" id="RU361279"/>
    </source>
</evidence>
<keyword evidence="7" id="KW-1185">Reference proteome</keyword>
<dbReference type="Gene3D" id="3.40.50.10420">
    <property type="entry name" value="NagB/RpiA/CoA transferase-like"/>
    <property type="match status" value="1"/>
</dbReference>
<accession>L0FYD5</accession>
<feature type="binding site" evidence="4">
    <location>
        <begin position="20"/>
        <end position="24"/>
    </location>
    <ligand>
        <name>ATP</name>
        <dbReference type="ChEBI" id="CHEBI:30616"/>
    </ligand>
</feature>
<sequence>MVILIRWITVTLYWYRMHEKDRLRAHYKQKRRAFDTSHKAKLDAQVAAKVLAYCRAHQRFQHIHFFLPIAKLSEIDTFPIVRELLAAGNHVYTSITDHVNGGMKTVEIFSNTQYVNDQWGIPVPIEAEEVDEKCIEIVFIPLLVCDLKGNRIGYGKGFYDQFLSRLSPEVFKVGLSYFVPEISIPAEPHDISLDICILPSGIIEFN</sequence>
<dbReference type="InterPro" id="IPR002698">
    <property type="entry name" value="FTHF_cligase"/>
</dbReference>
<keyword evidence="5" id="KW-0479">Metal-binding</keyword>
<keyword evidence="2 4" id="KW-0547">Nucleotide-binding</keyword>
<dbReference type="NCBIfam" id="TIGR02727">
    <property type="entry name" value="MTHFS_bact"/>
    <property type="match status" value="1"/>
</dbReference>
<dbReference type="eggNOG" id="COG0212">
    <property type="taxonomic scope" value="Bacteria"/>
</dbReference>
<gene>
    <name evidence="6" type="ordered locus">Echvi_1511</name>
</gene>
<keyword evidence="3 4" id="KW-0067">ATP-binding</keyword>
<dbReference type="Pfam" id="PF01812">
    <property type="entry name" value="5-FTHF_cyc-lig"/>
    <property type="match status" value="1"/>
</dbReference>
<feature type="binding site" evidence="4">
    <location>
        <begin position="151"/>
        <end position="159"/>
    </location>
    <ligand>
        <name>ATP</name>
        <dbReference type="ChEBI" id="CHEBI:30616"/>
    </ligand>
</feature>
<dbReference type="GO" id="GO:0035999">
    <property type="term" value="P:tetrahydrofolate interconversion"/>
    <property type="evidence" value="ECO:0007669"/>
    <property type="project" value="TreeGrafter"/>
</dbReference>